<gene>
    <name evidence="2" type="ORF">ALQ08_00411</name>
</gene>
<reference evidence="2 3" key="1">
    <citation type="submission" date="2018-08" db="EMBL/GenBank/DDBJ databases">
        <title>Recombination of ecologically and evolutionarily significant loci maintains genetic cohesion in the Pseudomonas syringae species complex.</title>
        <authorList>
            <person name="Dillon M."/>
            <person name="Thakur S."/>
            <person name="Almeida R.N.D."/>
            <person name="Weir B.S."/>
            <person name="Guttman D.S."/>
        </authorList>
    </citation>
    <scope>NUCLEOTIDE SEQUENCE [LARGE SCALE GENOMIC DNA]</scope>
    <source>
        <strain evidence="2 3">ICMP 13052</strain>
    </source>
</reference>
<feature type="compositionally biased region" description="Polar residues" evidence="1">
    <location>
        <begin position="102"/>
        <end position="130"/>
    </location>
</feature>
<feature type="compositionally biased region" description="Basic residues" evidence="1">
    <location>
        <begin position="440"/>
        <end position="451"/>
    </location>
</feature>
<evidence type="ECO:0000313" key="3">
    <source>
        <dbReference type="Proteomes" id="UP000269044"/>
    </source>
</evidence>
<name>A0A3M4JRN0_9PSED</name>
<accession>A0A3M4JRN0</accession>
<evidence type="ECO:0000313" key="2">
    <source>
        <dbReference type="EMBL" id="RMQ19648.1"/>
    </source>
</evidence>
<organism evidence="2 3">
    <name type="scientific">Pseudomonas syringae pv. delphinii</name>
    <dbReference type="NCBI Taxonomy" id="192088"/>
    <lineage>
        <taxon>Bacteria</taxon>
        <taxon>Pseudomonadati</taxon>
        <taxon>Pseudomonadota</taxon>
        <taxon>Gammaproteobacteria</taxon>
        <taxon>Pseudomonadales</taxon>
        <taxon>Pseudomonadaceae</taxon>
        <taxon>Pseudomonas</taxon>
    </lineage>
</organism>
<evidence type="ECO:0000256" key="1">
    <source>
        <dbReference type="SAM" id="MobiDB-lite"/>
    </source>
</evidence>
<feature type="region of interest" description="Disordered" evidence="1">
    <location>
        <begin position="96"/>
        <end position="135"/>
    </location>
</feature>
<sequence>MLTCRFLDITRKKARCRSSNPYVAARPAPASPRMVFTRWSEAMRKQPALRWPAWECMACGQRQRPMHWKTRRILPRFKLGWATRILVPPGSTIAGSCGQRIHQPSKSTTEITPTQTSLKISGRVSESQAPLPTPYTHQHTEHIQHAEYIQHTEHRAPKNHHNFMKLNNFFSLFCAISRNTNKLIRLLHAIEFSVSSIHVHSNARYTRVMTVCHRQRMPGNWTQQNTDKGYTMANAKQSAKRRLTMAERAQQLMLVHFPDVSEALKWTRKTHDGFSTIPRTLPITMQIIDADSKGQPAGHVLFCLWARMPDHPVITIENPSTFAAEAGFLGERAVDTWRRRMKKLRELNFIMTKPGASGEFHYVMLTNPNAAVEWMRKRSKVQDGLYSRFIERLPEIGAYGDIEAFQAHWAELQKAEKAIAAAAAKSSKKASPPPPAPSSKPKRTAKAKAND</sequence>
<protein>
    <submittedName>
        <fullName evidence="2">Uncharacterized protein</fullName>
    </submittedName>
</protein>
<proteinExistence type="predicted"/>
<dbReference type="EMBL" id="RBRA01000266">
    <property type="protein sequence ID" value="RMQ19648.1"/>
    <property type="molecule type" value="Genomic_DNA"/>
</dbReference>
<feature type="region of interest" description="Disordered" evidence="1">
    <location>
        <begin position="421"/>
        <end position="451"/>
    </location>
</feature>
<dbReference type="AlphaFoldDB" id="A0A3M4JRN0"/>
<comment type="caution">
    <text evidence="2">The sequence shown here is derived from an EMBL/GenBank/DDBJ whole genome shotgun (WGS) entry which is preliminary data.</text>
</comment>
<dbReference type="Proteomes" id="UP000269044">
    <property type="component" value="Unassembled WGS sequence"/>
</dbReference>